<dbReference type="InterPro" id="IPR013929">
    <property type="entry name" value="RPAP1_C"/>
</dbReference>
<evidence type="ECO:0008006" key="7">
    <source>
        <dbReference type="Google" id="ProtNLM"/>
    </source>
</evidence>
<feature type="compositionally biased region" description="Basic and acidic residues" evidence="2">
    <location>
        <begin position="372"/>
        <end position="383"/>
    </location>
</feature>
<protein>
    <recommendedName>
        <fullName evidence="7">Transcription factor Rba50</fullName>
    </recommendedName>
</protein>
<reference evidence="5" key="1">
    <citation type="submission" date="2022-10" db="EMBL/GenBank/DDBJ databases">
        <title>Culturing micro-colonial fungi from biological soil crusts in the Mojave desert and describing Neophaeococcomyces mojavensis, and introducing the new genera and species Taxawa tesnikishii.</title>
        <authorList>
            <person name="Kurbessoian T."/>
            <person name="Stajich J.E."/>
        </authorList>
    </citation>
    <scope>NUCLEOTIDE SEQUENCE</scope>
    <source>
        <strain evidence="5">TK_1</strain>
    </source>
</reference>
<dbReference type="Pfam" id="PF08621">
    <property type="entry name" value="RPAP1_N"/>
    <property type="match status" value="1"/>
</dbReference>
<feature type="compositionally biased region" description="Pro residues" evidence="2">
    <location>
        <begin position="218"/>
        <end position="238"/>
    </location>
</feature>
<organism evidence="5 6">
    <name type="scientific">Coniosporium apollinis</name>
    <dbReference type="NCBI Taxonomy" id="61459"/>
    <lineage>
        <taxon>Eukaryota</taxon>
        <taxon>Fungi</taxon>
        <taxon>Dikarya</taxon>
        <taxon>Ascomycota</taxon>
        <taxon>Pezizomycotina</taxon>
        <taxon>Dothideomycetes</taxon>
        <taxon>Dothideomycetes incertae sedis</taxon>
        <taxon>Coniosporium</taxon>
    </lineage>
</organism>
<evidence type="ECO:0000313" key="5">
    <source>
        <dbReference type="EMBL" id="KAJ9666019.1"/>
    </source>
</evidence>
<evidence type="ECO:0000259" key="3">
    <source>
        <dbReference type="Pfam" id="PF08620"/>
    </source>
</evidence>
<feature type="compositionally biased region" description="Acidic residues" evidence="2">
    <location>
        <begin position="384"/>
        <end position="396"/>
    </location>
</feature>
<gene>
    <name evidence="5" type="ORF">H2201_003930</name>
</gene>
<comment type="similarity">
    <text evidence="1">Belongs to the RPAP1 family.</text>
</comment>
<feature type="domain" description="RPAP1 C-terminal" evidence="3">
    <location>
        <begin position="296"/>
        <end position="363"/>
    </location>
</feature>
<accession>A0ABQ9NXJ4</accession>
<evidence type="ECO:0000313" key="6">
    <source>
        <dbReference type="Proteomes" id="UP001172684"/>
    </source>
</evidence>
<evidence type="ECO:0000256" key="2">
    <source>
        <dbReference type="SAM" id="MobiDB-lite"/>
    </source>
</evidence>
<feature type="compositionally biased region" description="Basic and acidic residues" evidence="2">
    <location>
        <begin position="113"/>
        <end position="124"/>
    </location>
</feature>
<feature type="region of interest" description="Disordered" evidence="2">
    <location>
        <begin position="372"/>
        <end position="396"/>
    </location>
</feature>
<dbReference type="PANTHER" id="PTHR21483:SF18">
    <property type="entry name" value="RNA POLYMERASE II-ASSOCIATED PROTEIN 1"/>
    <property type="match status" value="1"/>
</dbReference>
<feature type="region of interest" description="Disordered" evidence="2">
    <location>
        <begin position="157"/>
        <end position="252"/>
    </location>
</feature>
<name>A0ABQ9NXJ4_9PEZI</name>
<feature type="compositionally biased region" description="Basic and acidic residues" evidence="2">
    <location>
        <begin position="1"/>
        <end position="11"/>
    </location>
</feature>
<feature type="compositionally biased region" description="Basic and acidic residues" evidence="2">
    <location>
        <begin position="178"/>
        <end position="188"/>
    </location>
</feature>
<dbReference type="EMBL" id="JAPDRL010000023">
    <property type="protein sequence ID" value="KAJ9666019.1"/>
    <property type="molecule type" value="Genomic_DNA"/>
</dbReference>
<comment type="caution">
    <text evidence="5">The sequence shown here is derived from an EMBL/GenBank/DDBJ whole genome shotgun (WGS) entry which is preliminary data.</text>
</comment>
<evidence type="ECO:0000259" key="4">
    <source>
        <dbReference type="Pfam" id="PF08621"/>
    </source>
</evidence>
<evidence type="ECO:0000256" key="1">
    <source>
        <dbReference type="ARBA" id="ARBA00009953"/>
    </source>
</evidence>
<feature type="domain" description="RPAP1 N-terminal" evidence="4">
    <location>
        <begin position="117"/>
        <end position="161"/>
    </location>
</feature>
<dbReference type="InterPro" id="IPR039913">
    <property type="entry name" value="RPAP1/Rba50"/>
</dbReference>
<proteinExistence type="inferred from homology"/>
<sequence>MNFSRGERFELDLDQDDETPPNAASVFGFVADIKERTPATPTPPRAPTLKSTTGFPAHKKRTRTSAFKQQRAVAAGTSDNGAHITGTPPPATTRTAPEQPPTTTPRDGASFDDSDRQRIDEENRQQLASMSTAEIEQEQKELLAGLSPAFLEKLLKKPNIDDGSNEGEPHPTPLITQDHIDAHEEAKRTQQSKGTRRVAFAEPDPPAETESATSDPQDAPPLPPVPAIHFPQAPPPSEPLDEDTPLDPSSDTFLADLHAKYFPNTPHDPSKLAWLQPVDPSTSPYNPSVTSLSPSDIRFSFTGTIIPPSEAALIPVTKGLHHHGDAPDAAGYTIPELAWLSRSKVAGQRCMAYQTLGRILYRLGVGEFGREGHQEVHGPKDLKDEDEDEDADEDRADADSVLARGLWDCVEENRVLDTLMEEAGKEGGHLSAKSYAQEALWNLRRGGGRLKKAV</sequence>
<dbReference type="Proteomes" id="UP001172684">
    <property type="component" value="Unassembled WGS sequence"/>
</dbReference>
<feature type="compositionally biased region" description="Polar residues" evidence="2">
    <location>
        <begin position="125"/>
        <end position="134"/>
    </location>
</feature>
<dbReference type="Pfam" id="PF08620">
    <property type="entry name" value="RPAP1_C"/>
    <property type="match status" value="1"/>
</dbReference>
<dbReference type="InterPro" id="IPR013930">
    <property type="entry name" value="RPAP1_N"/>
</dbReference>
<dbReference type="PANTHER" id="PTHR21483">
    <property type="entry name" value="RNA POLYMERASE II-ASSOCIATED PROTEIN 1"/>
    <property type="match status" value="1"/>
</dbReference>
<feature type="region of interest" description="Disordered" evidence="2">
    <location>
        <begin position="1"/>
        <end position="140"/>
    </location>
</feature>
<keyword evidence="6" id="KW-1185">Reference proteome</keyword>